<organism evidence="4 5">
    <name type="scientific">Coleophoma cylindrospora</name>
    <dbReference type="NCBI Taxonomy" id="1849047"/>
    <lineage>
        <taxon>Eukaryota</taxon>
        <taxon>Fungi</taxon>
        <taxon>Dikarya</taxon>
        <taxon>Ascomycota</taxon>
        <taxon>Pezizomycotina</taxon>
        <taxon>Leotiomycetes</taxon>
        <taxon>Helotiales</taxon>
        <taxon>Dermateaceae</taxon>
        <taxon>Coleophoma</taxon>
    </lineage>
</organism>
<comment type="caution">
    <text evidence="4">The sequence shown here is derived from an EMBL/GenBank/DDBJ whole genome shotgun (WGS) entry which is preliminary data.</text>
</comment>
<evidence type="ECO:0000256" key="1">
    <source>
        <dbReference type="ARBA" id="ARBA00004123"/>
    </source>
</evidence>
<evidence type="ECO:0000256" key="3">
    <source>
        <dbReference type="SAM" id="MobiDB-lite"/>
    </source>
</evidence>
<dbReference type="Proteomes" id="UP000256645">
    <property type="component" value="Unassembled WGS sequence"/>
</dbReference>
<dbReference type="InterPro" id="IPR021858">
    <property type="entry name" value="Fun_TF"/>
</dbReference>
<dbReference type="Pfam" id="PF11951">
    <property type="entry name" value="Fungal_trans_2"/>
    <property type="match status" value="1"/>
</dbReference>
<dbReference type="PANTHER" id="PTHR37534">
    <property type="entry name" value="TRANSCRIPTIONAL ACTIVATOR PROTEIN UGA3"/>
    <property type="match status" value="1"/>
</dbReference>
<dbReference type="GO" id="GO:0000976">
    <property type="term" value="F:transcription cis-regulatory region binding"/>
    <property type="evidence" value="ECO:0007669"/>
    <property type="project" value="TreeGrafter"/>
</dbReference>
<dbReference type="GO" id="GO:0005634">
    <property type="term" value="C:nucleus"/>
    <property type="evidence" value="ECO:0007669"/>
    <property type="project" value="UniProtKB-SubCell"/>
</dbReference>
<evidence type="ECO:0008006" key="6">
    <source>
        <dbReference type="Google" id="ProtNLM"/>
    </source>
</evidence>
<dbReference type="PANTHER" id="PTHR37534:SF7">
    <property type="entry name" value="TRANSCRIPTIONAL ACTIVATOR PROTEIN UGA3"/>
    <property type="match status" value="1"/>
</dbReference>
<dbReference type="OrthoDB" id="648861at2759"/>
<evidence type="ECO:0000256" key="2">
    <source>
        <dbReference type="ARBA" id="ARBA00023242"/>
    </source>
</evidence>
<name>A0A3D8QQL6_9HELO</name>
<proteinExistence type="predicted"/>
<evidence type="ECO:0000313" key="5">
    <source>
        <dbReference type="Proteomes" id="UP000256645"/>
    </source>
</evidence>
<comment type="subcellular location">
    <subcellularLocation>
        <location evidence="1">Nucleus</location>
    </subcellularLocation>
</comment>
<dbReference type="GO" id="GO:0003700">
    <property type="term" value="F:DNA-binding transcription factor activity"/>
    <property type="evidence" value="ECO:0007669"/>
    <property type="project" value="TreeGrafter"/>
</dbReference>
<keyword evidence="5" id="KW-1185">Reference proteome</keyword>
<dbReference type="AlphaFoldDB" id="A0A3D8QQL6"/>
<gene>
    <name evidence="4" type="ORF">BP6252_11329</name>
</gene>
<keyword evidence="2" id="KW-0539">Nucleus</keyword>
<dbReference type="GO" id="GO:0045944">
    <property type="term" value="P:positive regulation of transcription by RNA polymerase II"/>
    <property type="evidence" value="ECO:0007669"/>
    <property type="project" value="TreeGrafter"/>
</dbReference>
<sequence>MRLMQSTQAFLFIPCLEPYPKQRSKQRSKTETPWWLSATTTDGCLGIQGFQFDTDVLNNINDIFHLGPTSDHSPGAIVAPANAKPSYRNTPASSHTSPPHLRPSESEPPSQVRKVQRNITLEPQDQEPLQHFVTTMVRFCVLRNCEHDNLYGYILTTMGLFNESLFYAMMAWSSLHIAHLKKIPAQDAEFRYERAMCLLHQDLVESSDIDVLLTTIWFLLQYELLLAKGVEKFQKLLSYTADILKAEIKRHRTLATAKNRIGPIGSIVLVWMSARDSQASHYGSAGRLLGFLKMYPHIYDIVDKSDVSEDPIASQNWTLGPDVQDLETPQLQACMRLSLRNQIVHGQIVLLGRWRSAAADSTSWASVLTSLEILKKEVEEENSPAAVAALAVSKGSLGAMPVISALGYNRLLLLASYYHCLITYQRFKPESSLPSDDTLLEAEECALRIIRIQQRVTHARPNSPQAFWPTSLFHAAITTKDPVYQSWVVRTFQLAERWGGNLVKSRILLENILERQARTATSVDFVQVMKETTGYFVV</sequence>
<evidence type="ECO:0000313" key="4">
    <source>
        <dbReference type="EMBL" id="RDW63784.1"/>
    </source>
</evidence>
<reference evidence="4 5" key="1">
    <citation type="journal article" date="2018" name="IMA Fungus">
        <title>IMA Genome-F 9: Draft genome sequence of Annulohypoxylon stygium, Aspergillus mulundensis, Berkeleyomyces basicola (syn. Thielaviopsis basicola), Ceratocystis smalleyi, two Cercospora beticola strains, Coleophoma cylindrospora, Fusarium fracticaudum, Phialophora cf. hyalina, and Morchella septimelata.</title>
        <authorList>
            <person name="Wingfield B.D."/>
            <person name="Bills G.F."/>
            <person name="Dong Y."/>
            <person name="Huang W."/>
            <person name="Nel W.J."/>
            <person name="Swalarsk-Parry B.S."/>
            <person name="Vaghefi N."/>
            <person name="Wilken P.M."/>
            <person name="An Z."/>
            <person name="de Beer Z.W."/>
            <person name="De Vos L."/>
            <person name="Chen L."/>
            <person name="Duong T.A."/>
            <person name="Gao Y."/>
            <person name="Hammerbacher A."/>
            <person name="Kikkert J.R."/>
            <person name="Li Y."/>
            <person name="Li H."/>
            <person name="Li K."/>
            <person name="Li Q."/>
            <person name="Liu X."/>
            <person name="Ma X."/>
            <person name="Naidoo K."/>
            <person name="Pethybridge S.J."/>
            <person name="Sun J."/>
            <person name="Steenkamp E.T."/>
            <person name="van der Nest M.A."/>
            <person name="van Wyk S."/>
            <person name="Wingfield M.J."/>
            <person name="Xiong C."/>
            <person name="Yue Q."/>
            <person name="Zhang X."/>
        </authorList>
    </citation>
    <scope>NUCLEOTIDE SEQUENCE [LARGE SCALE GENOMIC DNA]</scope>
    <source>
        <strain evidence="4 5">BP6252</strain>
    </source>
</reference>
<feature type="compositionally biased region" description="Polar residues" evidence="3">
    <location>
        <begin position="87"/>
        <end position="97"/>
    </location>
</feature>
<feature type="region of interest" description="Disordered" evidence="3">
    <location>
        <begin position="74"/>
        <end position="114"/>
    </location>
</feature>
<accession>A0A3D8QQL6</accession>
<dbReference type="EMBL" id="PDLM01000013">
    <property type="protein sequence ID" value="RDW63784.1"/>
    <property type="molecule type" value="Genomic_DNA"/>
</dbReference>
<protein>
    <recommendedName>
        <fullName evidence="6">Transcription factor domain-containing protein</fullName>
    </recommendedName>
</protein>